<feature type="chain" id="PRO_5046323873" evidence="6">
    <location>
        <begin position="29"/>
        <end position="429"/>
    </location>
</feature>
<keyword evidence="2" id="KW-1134">Transmembrane beta strand</keyword>
<keyword evidence="8" id="KW-1185">Reference proteome</keyword>
<dbReference type="PANTHER" id="PTHR30026:SF20">
    <property type="entry name" value="OUTER MEMBRANE PROTEIN TOLC"/>
    <property type="match status" value="1"/>
</dbReference>
<dbReference type="RefSeq" id="WP_395417724.1">
    <property type="nucleotide sequence ID" value="NZ_JBIPKE010000017.1"/>
</dbReference>
<comment type="caution">
    <text evidence="7">The sequence shown here is derived from an EMBL/GenBank/DDBJ whole genome shotgun (WGS) entry which is preliminary data.</text>
</comment>
<feature type="signal peptide" evidence="6">
    <location>
        <begin position="1"/>
        <end position="28"/>
    </location>
</feature>
<dbReference type="InterPro" id="IPR051906">
    <property type="entry name" value="TolC-like"/>
</dbReference>
<evidence type="ECO:0000313" key="8">
    <source>
        <dbReference type="Proteomes" id="UP001610063"/>
    </source>
</evidence>
<sequence length="429" mass="48226">MKLTKRLNQTIKPGILSLMLLASTVAEGQSVTVYSCYEMAEDLSPLKQKEIYLSSINSLNQLIQNTHNLPRVTLEASASYQSDVFGLPARIPGVDFPTIPRDQYNMSLQVKQKIFDGGVSKASKAIEALDEQVKQNELDVSLYQIRNIINELYFGSLRLHQQEAVLISLLAEFENKTSAARAAFNNGVLLKSELNELAKEQLKVSQQLVQVSHAKAATLSILSTWINREISAEQLELPSPVENQSFESIDRPELLLFATRNEKLSAMADLTSTKNIPKLYGFANVGYAQPNPLNFYHTDWNSYYLVGARLTWGLDWGASKYQKEILLISQEMTLTEQENFLRQINNDLIKKQSEIEQMKATIVLDEQILQMQNEIVAEAEKQYENGTRSSTDLLTTLHEQAQLKMNLSIHSIALAQMGVELLTISGNIP</sequence>
<gene>
    <name evidence="7" type="ORF">ACHKAR_13080</name>
</gene>
<keyword evidence="4" id="KW-0472">Membrane</keyword>
<reference evidence="7 8" key="1">
    <citation type="journal article" date="2013" name="Int. J. Syst. Evol. Microbiol.">
        <title>Marinoscillum luteum sp. nov., isolated from marine sediment.</title>
        <authorList>
            <person name="Cha I.T."/>
            <person name="Park S.J."/>
            <person name="Kim S.J."/>
            <person name="Kim J.G."/>
            <person name="Jung M.Y."/>
            <person name="Shin K.S."/>
            <person name="Kwon K.K."/>
            <person name="Yang S.H."/>
            <person name="Seo Y.S."/>
            <person name="Rhee S.K."/>
        </authorList>
    </citation>
    <scope>NUCLEOTIDE SEQUENCE [LARGE SCALE GENOMIC DNA]</scope>
    <source>
        <strain evidence="7 8">KCTC 23939</strain>
    </source>
</reference>
<comment type="subcellular location">
    <subcellularLocation>
        <location evidence="1">Cell outer membrane</location>
    </subcellularLocation>
</comment>
<protein>
    <submittedName>
        <fullName evidence="7">TolC family protein</fullName>
    </submittedName>
</protein>
<evidence type="ECO:0000256" key="3">
    <source>
        <dbReference type="ARBA" id="ARBA00022692"/>
    </source>
</evidence>
<dbReference type="SUPFAM" id="SSF56954">
    <property type="entry name" value="Outer membrane efflux proteins (OEP)"/>
    <property type="match status" value="1"/>
</dbReference>
<dbReference type="Gene3D" id="1.20.1600.10">
    <property type="entry name" value="Outer membrane efflux proteins (OEP)"/>
    <property type="match status" value="1"/>
</dbReference>
<proteinExistence type="predicted"/>
<dbReference type="Proteomes" id="UP001610063">
    <property type="component" value="Unassembled WGS sequence"/>
</dbReference>
<keyword evidence="5" id="KW-0998">Cell outer membrane</keyword>
<keyword evidence="6" id="KW-0732">Signal</keyword>
<organism evidence="7 8">
    <name type="scientific">Marinoscillum luteum</name>
    <dbReference type="NCBI Taxonomy" id="861051"/>
    <lineage>
        <taxon>Bacteria</taxon>
        <taxon>Pseudomonadati</taxon>
        <taxon>Bacteroidota</taxon>
        <taxon>Cytophagia</taxon>
        <taxon>Cytophagales</taxon>
        <taxon>Reichenbachiellaceae</taxon>
        <taxon>Marinoscillum</taxon>
    </lineage>
</organism>
<evidence type="ECO:0000256" key="2">
    <source>
        <dbReference type="ARBA" id="ARBA00022452"/>
    </source>
</evidence>
<accession>A0ABW7ND32</accession>
<evidence type="ECO:0000256" key="5">
    <source>
        <dbReference type="ARBA" id="ARBA00023237"/>
    </source>
</evidence>
<dbReference type="EMBL" id="JBIPKE010000017">
    <property type="protein sequence ID" value="MFH6984379.1"/>
    <property type="molecule type" value="Genomic_DNA"/>
</dbReference>
<dbReference type="PANTHER" id="PTHR30026">
    <property type="entry name" value="OUTER MEMBRANE PROTEIN TOLC"/>
    <property type="match status" value="1"/>
</dbReference>
<evidence type="ECO:0000256" key="4">
    <source>
        <dbReference type="ARBA" id="ARBA00023136"/>
    </source>
</evidence>
<evidence type="ECO:0000256" key="1">
    <source>
        <dbReference type="ARBA" id="ARBA00004442"/>
    </source>
</evidence>
<keyword evidence="3" id="KW-0812">Transmembrane</keyword>
<evidence type="ECO:0000256" key="6">
    <source>
        <dbReference type="SAM" id="SignalP"/>
    </source>
</evidence>
<evidence type="ECO:0000313" key="7">
    <source>
        <dbReference type="EMBL" id="MFH6984379.1"/>
    </source>
</evidence>
<name>A0ABW7ND32_9BACT</name>